<dbReference type="GO" id="GO:0017025">
    <property type="term" value="F:TBP-class protein binding"/>
    <property type="evidence" value="ECO:0007669"/>
    <property type="project" value="TreeGrafter"/>
</dbReference>
<dbReference type="AlphaFoldDB" id="A0A1V6PZ45"/>
<feature type="region of interest" description="Disordered" evidence="1">
    <location>
        <begin position="41"/>
        <end position="83"/>
    </location>
</feature>
<feature type="compositionally biased region" description="Basic and acidic residues" evidence="1">
    <location>
        <begin position="50"/>
        <end position="62"/>
    </location>
</feature>
<reference evidence="3" key="1">
    <citation type="journal article" date="2017" name="Nat. Microbiol.">
        <title>Global analysis of biosynthetic gene clusters reveals vast potential of secondary metabolite production in Penicillium species.</title>
        <authorList>
            <person name="Nielsen J.C."/>
            <person name="Grijseels S."/>
            <person name="Prigent S."/>
            <person name="Ji B."/>
            <person name="Dainat J."/>
            <person name="Nielsen K.F."/>
            <person name="Frisvad J.C."/>
            <person name="Workman M."/>
            <person name="Nielsen J."/>
        </authorList>
    </citation>
    <scope>NUCLEOTIDE SEQUENCE [LARGE SCALE GENOMIC DNA]</scope>
    <source>
        <strain evidence="3">IBT 31811</strain>
    </source>
</reference>
<dbReference type="Proteomes" id="UP000191672">
    <property type="component" value="Unassembled WGS sequence"/>
</dbReference>
<comment type="caution">
    <text evidence="2">The sequence shown here is derived from an EMBL/GenBank/DDBJ whole genome shotgun (WGS) entry which is preliminary data.</text>
</comment>
<dbReference type="EMBL" id="MDYN01000025">
    <property type="protein sequence ID" value="OQD81766.1"/>
    <property type="molecule type" value="Genomic_DNA"/>
</dbReference>
<sequence length="449" mass="50046">MSLKLSDSPGTERNNRRAKSLWLMASGPSASVFSLPLPPWLQPSGTRVSQYDRQKRSAKWSEDELDGEESDFASATESEPAGPPLVLTPNESHQYRIAGFPYHAELPGGNFPHQPVKDETVTKVKASGHLKALANLSPPIYPPHSVQEGNIRFQHLGVLTTILHRCMLQGDYARAGRAWGLILREEYRGFRMDVRNEARWGMGAEILLRRDQQVAPTSSGASKADATVATPLTSTTKGFAEAKEYYERLILNHPYMKSSPHSISSLHFYPAMFGLWVYVSQEESNTARKDIATRQDESDGFSDDDDPEAELEHGQTPKKKAVAAISKVRSRELEQAQQIAARMDQLLSSPPFSDSPELLELRGMVSLWIGDLFVFALATPIEEESDDPDRMLMDEAPGSLEARRAHRVATERKTAEVQKSIEFFEKAKKRGRSVAYNLESLHIDDGVSV</sequence>
<dbReference type="InterPro" id="IPR007224">
    <property type="entry name" value="TIF_Rrn11"/>
</dbReference>
<feature type="region of interest" description="Disordered" evidence="1">
    <location>
        <begin position="288"/>
        <end position="319"/>
    </location>
</feature>
<dbReference type="GO" id="GO:0001181">
    <property type="term" value="F:RNA polymerase I general transcription initiation factor activity"/>
    <property type="evidence" value="ECO:0007669"/>
    <property type="project" value="InterPro"/>
</dbReference>
<keyword evidence="3" id="KW-1185">Reference proteome</keyword>
<organism evidence="2 3">
    <name type="scientific">Penicillium antarcticum</name>
    <dbReference type="NCBI Taxonomy" id="416450"/>
    <lineage>
        <taxon>Eukaryota</taxon>
        <taxon>Fungi</taxon>
        <taxon>Dikarya</taxon>
        <taxon>Ascomycota</taxon>
        <taxon>Pezizomycotina</taxon>
        <taxon>Eurotiomycetes</taxon>
        <taxon>Eurotiomycetidae</taxon>
        <taxon>Eurotiales</taxon>
        <taxon>Aspergillaceae</taxon>
        <taxon>Penicillium</taxon>
    </lineage>
</organism>
<dbReference type="Pfam" id="PF04090">
    <property type="entry name" value="Rrn11"/>
    <property type="match status" value="1"/>
</dbReference>
<dbReference type="InterPro" id="IPR053029">
    <property type="entry name" value="RNA_pol_I-specific_init_factor"/>
</dbReference>
<dbReference type="GO" id="GO:0001164">
    <property type="term" value="F:RNA polymerase I core promoter sequence-specific DNA binding"/>
    <property type="evidence" value="ECO:0007669"/>
    <property type="project" value="InterPro"/>
</dbReference>
<name>A0A1V6PZ45_9EURO</name>
<feature type="compositionally biased region" description="Acidic residues" evidence="1">
    <location>
        <begin position="298"/>
        <end position="309"/>
    </location>
</feature>
<feature type="compositionally biased region" description="Basic and acidic residues" evidence="1">
    <location>
        <begin position="288"/>
        <end position="297"/>
    </location>
</feature>
<proteinExistence type="predicted"/>
<evidence type="ECO:0000256" key="1">
    <source>
        <dbReference type="SAM" id="MobiDB-lite"/>
    </source>
</evidence>
<dbReference type="GO" id="GO:0070860">
    <property type="term" value="C:RNA polymerase I core factor complex"/>
    <property type="evidence" value="ECO:0007669"/>
    <property type="project" value="TreeGrafter"/>
</dbReference>
<evidence type="ECO:0000313" key="2">
    <source>
        <dbReference type="EMBL" id="OQD81766.1"/>
    </source>
</evidence>
<dbReference type="STRING" id="416450.A0A1V6PZ45"/>
<protein>
    <recommendedName>
        <fullName evidence="4">Transcription initiation factor Rrn11</fullName>
    </recommendedName>
</protein>
<evidence type="ECO:0008006" key="4">
    <source>
        <dbReference type="Google" id="ProtNLM"/>
    </source>
</evidence>
<evidence type="ECO:0000313" key="3">
    <source>
        <dbReference type="Proteomes" id="UP000191672"/>
    </source>
</evidence>
<dbReference type="PANTHER" id="PTHR28244">
    <property type="entry name" value="RNA POLYMERASE I-SPECIFIC TRANSCRIPTION INITIATION FACTOR RRN11"/>
    <property type="match status" value="1"/>
</dbReference>
<dbReference type="PANTHER" id="PTHR28244:SF1">
    <property type="entry name" value="RNA POLYMERASE I-SPECIFIC TRANSCRIPTION INITIATION FACTOR RRN11"/>
    <property type="match status" value="1"/>
</dbReference>
<gene>
    <name evidence="2" type="ORF">PENANT_c025G08179</name>
</gene>
<dbReference type="GO" id="GO:0042790">
    <property type="term" value="P:nucleolar large rRNA transcription by RNA polymerase I"/>
    <property type="evidence" value="ECO:0007669"/>
    <property type="project" value="TreeGrafter"/>
</dbReference>
<accession>A0A1V6PZ45</accession>